<organism evidence="3 4">
    <name type="scientific">Cyclotella atomus</name>
    <dbReference type="NCBI Taxonomy" id="382360"/>
    <lineage>
        <taxon>Eukaryota</taxon>
        <taxon>Sar</taxon>
        <taxon>Stramenopiles</taxon>
        <taxon>Ochrophyta</taxon>
        <taxon>Bacillariophyta</taxon>
        <taxon>Coscinodiscophyceae</taxon>
        <taxon>Thalassiosirophycidae</taxon>
        <taxon>Stephanodiscales</taxon>
        <taxon>Stephanodiscaceae</taxon>
        <taxon>Cyclotella</taxon>
    </lineage>
</organism>
<dbReference type="InterPro" id="IPR036770">
    <property type="entry name" value="Ankyrin_rpt-contain_sf"/>
</dbReference>
<evidence type="ECO:0000256" key="1">
    <source>
        <dbReference type="ARBA" id="ARBA00022737"/>
    </source>
</evidence>
<proteinExistence type="predicted"/>
<keyword evidence="4" id="KW-1185">Reference proteome</keyword>
<sequence>MQTSSCRFHLYHTKMSDNANIDEINTIFTNSEGILMEEMLMHQLQSRLKNNPRVVLKRDRHGNTLVHRAAAHSSPEYCRVLLEFDHTHESLPIGVTDGELQLPIHVPCKHCNLETARYLLELHPGSINMTTTDGWNCLHWFLVRHVGVNPANIDGANRTVEQVVDFVRFLLKHAPGLISSATPGGELPLHVACRMAWSHGFSVVTFLCYAYPAVFCTKDNDGDTPLAVLIKNLEPNNEAHYL</sequence>
<dbReference type="SUPFAM" id="SSF48403">
    <property type="entry name" value="Ankyrin repeat"/>
    <property type="match status" value="1"/>
</dbReference>
<dbReference type="AlphaFoldDB" id="A0ABD3NJM4"/>
<name>A0ABD3NJM4_9STRA</name>
<reference evidence="3 4" key="1">
    <citation type="submission" date="2024-10" db="EMBL/GenBank/DDBJ databases">
        <title>Updated reference genomes for cyclostephanoid diatoms.</title>
        <authorList>
            <person name="Roberts W.R."/>
            <person name="Alverson A.J."/>
        </authorList>
    </citation>
    <scope>NUCLEOTIDE SEQUENCE [LARGE SCALE GENOMIC DNA]</scope>
    <source>
        <strain evidence="3 4">AJA010-31</strain>
    </source>
</reference>
<dbReference type="PANTHER" id="PTHR24186">
    <property type="entry name" value="PROTEIN PHOSPHATASE 1 REGULATORY SUBUNIT"/>
    <property type="match status" value="1"/>
</dbReference>
<keyword evidence="1" id="KW-0677">Repeat</keyword>
<dbReference type="EMBL" id="JALLPJ020001137">
    <property type="protein sequence ID" value="KAL3775754.1"/>
    <property type="molecule type" value="Genomic_DNA"/>
</dbReference>
<dbReference type="InterPro" id="IPR002110">
    <property type="entry name" value="Ankyrin_rpt"/>
</dbReference>
<accession>A0ABD3NJM4</accession>
<dbReference type="Gene3D" id="1.25.40.20">
    <property type="entry name" value="Ankyrin repeat-containing domain"/>
    <property type="match status" value="1"/>
</dbReference>
<evidence type="ECO:0000313" key="3">
    <source>
        <dbReference type="EMBL" id="KAL3775754.1"/>
    </source>
</evidence>
<dbReference type="Proteomes" id="UP001530400">
    <property type="component" value="Unassembled WGS sequence"/>
</dbReference>
<evidence type="ECO:0000256" key="2">
    <source>
        <dbReference type="ARBA" id="ARBA00023043"/>
    </source>
</evidence>
<protein>
    <submittedName>
        <fullName evidence="3">Uncharacterized protein</fullName>
    </submittedName>
</protein>
<dbReference type="SMART" id="SM00248">
    <property type="entry name" value="ANK"/>
    <property type="match status" value="4"/>
</dbReference>
<comment type="caution">
    <text evidence="3">The sequence shown here is derived from an EMBL/GenBank/DDBJ whole genome shotgun (WGS) entry which is preliminary data.</text>
</comment>
<gene>
    <name evidence="3" type="ORF">ACHAWO_010178</name>
</gene>
<keyword evidence="2" id="KW-0040">ANK repeat</keyword>
<dbReference type="PANTHER" id="PTHR24186:SF46">
    <property type="entry name" value="PROTEIN ACCELERATED CELL DEATH 6-LIKE"/>
    <property type="match status" value="1"/>
</dbReference>
<evidence type="ECO:0000313" key="4">
    <source>
        <dbReference type="Proteomes" id="UP001530400"/>
    </source>
</evidence>